<gene>
    <name evidence="3" type="ORF">N7G274_003502</name>
</gene>
<sequence>MSLSLVSRQQMPPLIRRAVHRYTVRCLSPKAHTHHSSQRSGLRATDESTLATARHKPSLSGPSFGHLLTELSATTPEMLKAGLRQEGQTMSEEHRTLARKVTIGVVGLPLAFGSIVVGGMWLWRMDDQR</sequence>
<evidence type="ECO:0000256" key="1">
    <source>
        <dbReference type="SAM" id="MobiDB-lite"/>
    </source>
</evidence>
<keyword evidence="2" id="KW-1133">Transmembrane helix</keyword>
<reference evidence="3 4" key="1">
    <citation type="submission" date="2024-09" db="EMBL/GenBank/DDBJ databases">
        <title>Rethinking Asexuality: The Enigmatic Case of Functional Sexual Genes in Lepraria (Stereocaulaceae).</title>
        <authorList>
            <person name="Doellman M."/>
            <person name="Sun Y."/>
            <person name="Barcenas-Pena A."/>
            <person name="Lumbsch H.T."/>
            <person name="Grewe F."/>
        </authorList>
    </citation>
    <scope>NUCLEOTIDE SEQUENCE [LARGE SCALE GENOMIC DNA]</scope>
    <source>
        <strain evidence="3 4">Mercado 3170</strain>
    </source>
</reference>
<comment type="caution">
    <text evidence="3">The sequence shown here is derived from an EMBL/GenBank/DDBJ whole genome shotgun (WGS) entry which is preliminary data.</text>
</comment>
<feature type="transmembrane region" description="Helical" evidence="2">
    <location>
        <begin position="101"/>
        <end position="123"/>
    </location>
</feature>
<evidence type="ECO:0000313" key="4">
    <source>
        <dbReference type="Proteomes" id="UP001590950"/>
    </source>
</evidence>
<name>A0ABR4AHA5_9LECA</name>
<dbReference type="Proteomes" id="UP001590950">
    <property type="component" value="Unassembled WGS sequence"/>
</dbReference>
<evidence type="ECO:0000256" key="2">
    <source>
        <dbReference type="SAM" id="Phobius"/>
    </source>
</evidence>
<feature type="region of interest" description="Disordered" evidence="1">
    <location>
        <begin position="29"/>
        <end position="64"/>
    </location>
</feature>
<keyword evidence="2" id="KW-0812">Transmembrane</keyword>
<proteinExistence type="predicted"/>
<keyword evidence="4" id="KW-1185">Reference proteome</keyword>
<evidence type="ECO:0000313" key="3">
    <source>
        <dbReference type="EMBL" id="KAL2043982.1"/>
    </source>
</evidence>
<organism evidence="3 4">
    <name type="scientific">Stereocaulon virgatum</name>
    <dbReference type="NCBI Taxonomy" id="373712"/>
    <lineage>
        <taxon>Eukaryota</taxon>
        <taxon>Fungi</taxon>
        <taxon>Dikarya</taxon>
        <taxon>Ascomycota</taxon>
        <taxon>Pezizomycotina</taxon>
        <taxon>Lecanoromycetes</taxon>
        <taxon>OSLEUM clade</taxon>
        <taxon>Lecanoromycetidae</taxon>
        <taxon>Lecanorales</taxon>
        <taxon>Lecanorineae</taxon>
        <taxon>Stereocaulaceae</taxon>
        <taxon>Stereocaulon</taxon>
    </lineage>
</organism>
<protein>
    <submittedName>
        <fullName evidence="3">Uncharacterized protein</fullName>
    </submittedName>
</protein>
<accession>A0ABR4AHA5</accession>
<keyword evidence="2" id="KW-0472">Membrane</keyword>
<dbReference type="EMBL" id="JBEFKJ010000010">
    <property type="protein sequence ID" value="KAL2043982.1"/>
    <property type="molecule type" value="Genomic_DNA"/>
</dbReference>